<keyword evidence="7 21" id="KW-0812">Transmembrane</keyword>
<reference evidence="22 23" key="1">
    <citation type="journal article" date="2016" name="Nat. Commun.">
        <title>Thousands of microbial genomes shed light on interconnected biogeochemical processes in an aquifer system.</title>
        <authorList>
            <person name="Anantharaman K."/>
            <person name="Brown C.T."/>
            <person name="Hug L.A."/>
            <person name="Sharon I."/>
            <person name="Castelle C.J."/>
            <person name="Probst A.J."/>
            <person name="Thomas B.C."/>
            <person name="Singh A."/>
            <person name="Wilkins M.J."/>
            <person name="Karaoz U."/>
            <person name="Brodie E.L."/>
            <person name="Williams K.H."/>
            <person name="Hubbard S.S."/>
            <person name="Banfield J.F."/>
        </authorList>
    </citation>
    <scope>NUCLEOTIDE SEQUENCE [LARGE SCALE GENOMIC DNA]</scope>
</reference>
<organism evidence="22 23">
    <name type="scientific">candidate division WWE3 bacterium RIFCSPLOWO2_01_FULL_42_11</name>
    <dbReference type="NCBI Taxonomy" id="1802627"/>
    <lineage>
        <taxon>Bacteria</taxon>
        <taxon>Katanobacteria</taxon>
    </lineage>
</organism>
<dbReference type="EC" id="2.4.99.28" evidence="19"/>
<evidence type="ECO:0000256" key="18">
    <source>
        <dbReference type="ARBA" id="ARBA00041418"/>
    </source>
</evidence>
<proteinExistence type="inferred from homology"/>
<sequence length="362" mass="39132">MLNLSKKTKTIDPILFSLIISLLAFGIIMAYDSTVVYAFTIFGGKYHYLISQSVWVMIGLLGMMLVTTIDYHRYPKYAPYLLGICLVMLLLVFVPGIGVATKGAHRWLNIGGATFQPSELAKLVMVVYLASWFSTQKAKFTSFLLLLGAVITLVVVEPNLSTAMIISGIAIGMYFVSGAPFRHFIFLMFTALTLGTVLIFTSQYRLDRLKTYVNPASDQQGLGYHVTQIKIALGSGGLLGKGIGHSRQKYDYLPEVCTDSIFAIVGEELGFLGGVILVLALILVISRAFTIASRAKDTLGKLLAAGVATWFMLQTFVNLSAMVGLIPLTGVTLPFISCGGSAIIVSLLGAGVLLRVSKESTL</sequence>
<comment type="caution">
    <text evidence="22">The sequence shown here is derived from an EMBL/GenBank/DDBJ whole genome shotgun (WGS) entry which is preliminary data.</text>
</comment>
<keyword evidence="3" id="KW-1003">Cell membrane</keyword>
<keyword evidence="4 22" id="KW-0132">Cell division</keyword>
<keyword evidence="5" id="KW-0328">Glycosyltransferase</keyword>
<evidence type="ECO:0000256" key="11">
    <source>
        <dbReference type="ARBA" id="ARBA00023136"/>
    </source>
</evidence>
<dbReference type="GO" id="GO:0071555">
    <property type="term" value="P:cell wall organization"/>
    <property type="evidence" value="ECO:0007669"/>
    <property type="project" value="UniProtKB-KW"/>
</dbReference>
<feature type="transmembrane region" description="Helical" evidence="21">
    <location>
        <begin position="140"/>
        <end position="156"/>
    </location>
</feature>
<feature type="transmembrane region" description="Helical" evidence="21">
    <location>
        <begin position="332"/>
        <end position="354"/>
    </location>
</feature>
<evidence type="ECO:0000256" key="4">
    <source>
        <dbReference type="ARBA" id="ARBA00022618"/>
    </source>
</evidence>
<dbReference type="GO" id="GO:0009252">
    <property type="term" value="P:peptidoglycan biosynthetic process"/>
    <property type="evidence" value="ECO:0007669"/>
    <property type="project" value="UniProtKB-KW"/>
</dbReference>
<evidence type="ECO:0000256" key="2">
    <source>
        <dbReference type="ARBA" id="ARBA00004752"/>
    </source>
</evidence>
<keyword evidence="9" id="KW-0573">Peptidoglycan synthesis</keyword>
<evidence type="ECO:0000256" key="15">
    <source>
        <dbReference type="ARBA" id="ARBA00033270"/>
    </source>
</evidence>
<comment type="subcellular location">
    <subcellularLocation>
        <location evidence="1">Cell membrane</location>
        <topology evidence="1">Multi-pass membrane protein</topology>
    </subcellularLocation>
</comment>
<dbReference type="AlphaFoldDB" id="A0A1F4VQ39"/>
<evidence type="ECO:0000313" key="22">
    <source>
        <dbReference type="EMBL" id="OGC59322.1"/>
    </source>
</evidence>
<dbReference type="GO" id="GO:0008360">
    <property type="term" value="P:regulation of cell shape"/>
    <property type="evidence" value="ECO:0007669"/>
    <property type="project" value="UniProtKB-KW"/>
</dbReference>
<feature type="transmembrane region" description="Helical" evidence="21">
    <location>
        <begin position="302"/>
        <end position="326"/>
    </location>
</feature>
<comment type="pathway">
    <text evidence="2">Cell wall biogenesis; peptidoglycan biosynthesis.</text>
</comment>
<keyword evidence="12" id="KW-0131">Cell cycle</keyword>
<evidence type="ECO:0000256" key="3">
    <source>
        <dbReference type="ARBA" id="ARBA00022475"/>
    </source>
</evidence>
<evidence type="ECO:0000256" key="14">
    <source>
        <dbReference type="ARBA" id="ARBA00032370"/>
    </source>
</evidence>
<evidence type="ECO:0000256" key="17">
    <source>
        <dbReference type="ARBA" id="ARBA00041185"/>
    </source>
</evidence>
<evidence type="ECO:0000256" key="13">
    <source>
        <dbReference type="ARBA" id="ARBA00023316"/>
    </source>
</evidence>
<dbReference type="EMBL" id="MEVK01000018">
    <property type="protein sequence ID" value="OGC59322.1"/>
    <property type="molecule type" value="Genomic_DNA"/>
</dbReference>
<feature type="transmembrane region" description="Helical" evidence="21">
    <location>
        <begin position="184"/>
        <end position="204"/>
    </location>
</feature>
<dbReference type="InterPro" id="IPR001182">
    <property type="entry name" value="FtsW/RodA"/>
</dbReference>
<evidence type="ECO:0000256" key="5">
    <source>
        <dbReference type="ARBA" id="ARBA00022676"/>
    </source>
</evidence>
<dbReference type="PANTHER" id="PTHR30474:SF2">
    <property type="entry name" value="PEPTIDOGLYCAN GLYCOSYLTRANSFERASE FTSW-RELATED"/>
    <property type="match status" value="1"/>
</dbReference>
<feature type="transmembrane region" description="Helical" evidence="21">
    <location>
        <begin position="269"/>
        <end position="290"/>
    </location>
</feature>
<feature type="transmembrane region" description="Helical" evidence="21">
    <location>
        <begin position="113"/>
        <end position="133"/>
    </location>
</feature>
<gene>
    <name evidence="22" type="ORF">A3A70_02670</name>
</gene>
<dbReference type="Proteomes" id="UP000178964">
    <property type="component" value="Unassembled WGS sequence"/>
</dbReference>
<evidence type="ECO:0000256" key="16">
    <source>
        <dbReference type="ARBA" id="ARBA00038053"/>
    </source>
</evidence>
<evidence type="ECO:0000256" key="20">
    <source>
        <dbReference type="ARBA" id="ARBA00049902"/>
    </source>
</evidence>
<evidence type="ECO:0000256" key="19">
    <source>
        <dbReference type="ARBA" id="ARBA00044770"/>
    </source>
</evidence>
<protein>
    <recommendedName>
        <fullName evidence="17">Probable peptidoglycan glycosyltransferase FtsW</fullName>
        <ecNumber evidence="19">2.4.99.28</ecNumber>
    </recommendedName>
    <alternativeName>
        <fullName evidence="18">Cell division protein FtsW</fullName>
    </alternativeName>
    <alternativeName>
        <fullName evidence="15">Cell wall polymerase</fullName>
    </alternativeName>
    <alternativeName>
        <fullName evidence="14">Peptidoglycan polymerase</fullName>
    </alternativeName>
</protein>
<evidence type="ECO:0000256" key="12">
    <source>
        <dbReference type="ARBA" id="ARBA00023306"/>
    </source>
</evidence>
<name>A0A1F4VQ39_UNCKA</name>
<evidence type="ECO:0000313" key="23">
    <source>
        <dbReference type="Proteomes" id="UP000178964"/>
    </source>
</evidence>
<keyword evidence="13" id="KW-0961">Cell wall biogenesis/degradation</keyword>
<comment type="similarity">
    <text evidence="16">Belongs to the SEDS family. FtsW subfamily.</text>
</comment>
<keyword evidence="6" id="KW-0808">Transferase</keyword>
<dbReference type="Pfam" id="PF01098">
    <property type="entry name" value="FTSW_RODA_SPOVE"/>
    <property type="match status" value="1"/>
</dbReference>
<feature type="transmembrane region" description="Helical" evidence="21">
    <location>
        <begin position="78"/>
        <end position="101"/>
    </location>
</feature>
<accession>A0A1F4VQ39</accession>
<keyword evidence="11 21" id="KW-0472">Membrane</keyword>
<dbReference type="PANTHER" id="PTHR30474">
    <property type="entry name" value="CELL CYCLE PROTEIN"/>
    <property type="match status" value="1"/>
</dbReference>
<dbReference type="STRING" id="1802627.A3A70_02670"/>
<dbReference type="NCBIfam" id="TIGR02614">
    <property type="entry name" value="ftsW"/>
    <property type="match status" value="1"/>
</dbReference>
<evidence type="ECO:0000256" key="9">
    <source>
        <dbReference type="ARBA" id="ARBA00022984"/>
    </source>
</evidence>
<evidence type="ECO:0000256" key="1">
    <source>
        <dbReference type="ARBA" id="ARBA00004651"/>
    </source>
</evidence>
<dbReference type="GO" id="GO:0032153">
    <property type="term" value="C:cell division site"/>
    <property type="evidence" value="ECO:0007669"/>
    <property type="project" value="TreeGrafter"/>
</dbReference>
<evidence type="ECO:0000256" key="6">
    <source>
        <dbReference type="ARBA" id="ARBA00022679"/>
    </source>
</evidence>
<dbReference type="InterPro" id="IPR013437">
    <property type="entry name" value="FtsW"/>
</dbReference>
<feature type="transmembrane region" description="Helical" evidence="21">
    <location>
        <begin position="46"/>
        <end position="66"/>
    </location>
</feature>
<keyword evidence="10 21" id="KW-1133">Transmembrane helix</keyword>
<evidence type="ECO:0000256" key="10">
    <source>
        <dbReference type="ARBA" id="ARBA00022989"/>
    </source>
</evidence>
<dbReference type="GO" id="GO:0005886">
    <property type="term" value="C:plasma membrane"/>
    <property type="evidence" value="ECO:0007669"/>
    <property type="project" value="UniProtKB-SubCell"/>
</dbReference>
<dbReference type="GO" id="GO:0051301">
    <property type="term" value="P:cell division"/>
    <property type="evidence" value="ECO:0007669"/>
    <property type="project" value="UniProtKB-KW"/>
</dbReference>
<keyword evidence="8" id="KW-0133">Cell shape</keyword>
<evidence type="ECO:0000256" key="8">
    <source>
        <dbReference type="ARBA" id="ARBA00022960"/>
    </source>
</evidence>
<dbReference type="GO" id="GO:0008955">
    <property type="term" value="F:peptidoglycan glycosyltransferase activity"/>
    <property type="evidence" value="ECO:0007669"/>
    <property type="project" value="UniProtKB-EC"/>
</dbReference>
<evidence type="ECO:0000256" key="7">
    <source>
        <dbReference type="ARBA" id="ARBA00022692"/>
    </source>
</evidence>
<comment type="catalytic activity">
    <reaction evidence="20">
        <text>[GlcNAc-(1-&gt;4)-Mur2Ac(oyl-L-Ala-gamma-D-Glu-L-Lys-D-Ala-D-Ala)](n)-di-trans,octa-cis-undecaprenyl diphosphate + beta-D-GlcNAc-(1-&gt;4)-Mur2Ac(oyl-L-Ala-gamma-D-Glu-L-Lys-D-Ala-D-Ala)-di-trans,octa-cis-undecaprenyl diphosphate = [GlcNAc-(1-&gt;4)-Mur2Ac(oyl-L-Ala-gamma-D-Glu-L-Lys-D-Ala-D-Ala)](n+1)-di-trans,octa-cis-undecaprenyl diphosphate + di-trans,octa-cis-undecaprenyl diphosphate + H(+)</text>
        <dbReference type="Rhea" id="RHEA:23708"/>
        <dbReference type="Rhea" id="RHEA-COMP:9602"/>
        <dbReference type="Rhea" id="RHEA-COMP:9603"/>
        <dbReference type="ChEBI" id="CHEBI:15378"/>
        <dbReference type="ChEBI" id="CHEBI:58405"/>
        <dbReference type="ChEBI" id="CHEBI:60033"/>
        <dbReference type="ChEBI" id="CHEBI:78435"/>
        <dbReference type="EC" id="2.4.99.28"/>
    </reaction>
</comment>
<evidence type="ECO:0000256" key="21">
    <source>
        <dbReference type="SAM" id="Phobius"/>
    </source>
</evidence>
<dbReference type="GO" id="GO:0015648">
    <property type="term" value="F:lipid-linked peptidoglycan transporter activity"/>
    <property type="evidence" value="ECO:0007669"/>
    <property type="project" value="TreeGrafter"/>
</dbReference>